<comment type="caution">
    <text evidence="1">The sequence shown here is derived from an EMBL/GenBank/DDBJ whole genome shotgun (WGS) entry which is preliminary data.</text>
</comment>
<organism evidence="1 2">
    <name type="scientific">Candidatus Magasanikbacteria bacterium GW2011_GWE2_42_7</name>
    <dbReference type="NCBI Taxonomy" id="1619052"/>
    <lineage>
        <taxon>Bacteria</taxon>
        <taxon>Candidatus Magasanikiibacteriota</taxon>
    </lineage>
</organism>
<evidence type="ECO:0000313" key="2">
    <source>
        <dbReference type="Proteomes" id="UP000033867"/>
    </source>
</evidence>
<proteinExistence type="predicted"/>
<dbReference type="InterPro" id="IPR036953">
    <property type="entry name" value="GreA/GreB_C_sf"/>
</dbReference>
<gene>
    <name evidence="1" type="ORF">UV42_C0040G0001</name>
</gene>
<dbReference type="AlphaFoldDB" id="A0A0G1DJC5"/>
<dbReference type="Gene3D" id="3.10.50.30">
    <property type="entry name" value="Transcription elongation factor, GreA/GreB, C-terminal domain"/>
    <property type="match status" value="1"/>
</dbReference>
<dbReference type="EMBL" id="LCEK01000040">
    <property type="protein sequence ID" value="KKS70931.1"/>
    <property type="molecule type" value="Genomic_DNA"/>
</dbReference>
<dbReference type="GO" id="GO:0032784">
    <property type="term" value="P:regulation of DNA-templated transcription elongation"/>
    <property type="evidence" value="ECO:0007669"/>
    <property type="project" value="InterPro"/>
</dbReference>
<name>A0A0G1DJC5_9BACT</name>
<sequence length="31" mass="3433">IGEALLGKKKGDIVSLMIQGHDVSYRILKIH</sequence>
<protein>
    <submittedName>
        <fullName evidence="1">Uncharacterized protein</fullName>
    </submittedName>
</protein>
<feature type="non-terminal residue" evidence="1">
    <location>
        <position position="1"/>
    </location>
</feature>
<dbReference type="GO" id="GO:0003677">
    <property type="term" value="F:DNA binding"/>
    <property type="evidence" value="ECO:0007669"/>
    <property type="project" value="InterPro"/>
</dbReference>
<dbReference type="Proteomes" id="UP000033867">
    <property type="component" value="Unassembled WGS sequence"/>
</dbReference>
<evidence type="ECO:0000313" key="1">
    <source>
        <dbReference type="EMBL" id="KKS70931.1"/>
    </source>
</evidence>
<reference evidence="1 2" key="1">
    <citation type="journal article" date="2015" name="Nature">
        <title>rRNA introns, odd ribosomes, and small enigmatic genomes across a large radiation of phyla.</title>
        <authorList>
            <person name="Brown C.T."/>
            <person name="Hug L.A."/>
            <person name="Thomas B.C."/>
            <person name="Sharon I."/>
            <person name="Castelle C.J."/>
            <person name="Singh A."/>
            <person name="Wilkins M.J."/>
            <person name="Williams K.H."/>
            <person name="Banfield J.F."/>
        </authorList>
    </citation>
    <scope>NUCLEOTIDE SEQUENCE [LARGE SCALE GENOMIC DNA]</scope>
</reference>
<accession>A0A0G1DJC5</accession>